<dbReference type="PIRSF" id="PIRSF006173">
    <property type="entry name" value="UCP006173"/>
    <property type="match status" value="1"/>
</dbReference>
<dbReference type="PANTHER" id="PTHR37421:SF1">
    <property type="entry name" value="UPF0260 PROTEIN YCGN"/>
    <property type="match status" value="1"/>
</dbReference>
<dbReference type="NCBIfam" id="NF003501">
    <property type="entry name" value="PRK05170.1-5"/>
    <property type="match status" value="1"/>
</dbReference>
<gene>
    <name evidence="2" type="ORF">H4O21_10620</name>
</gene>
<accession>A0A839IP83</accession>
<evidence type="ECO:0000256" key="1">
    <source>
        <dbReference type="HAMAP-Rule" id="MF_00676"/>
    </source>
</evidence>
<sequence length="148" mass="17292">MMLQDRFWEQKSLRQMNDQEWEALCDGCGKCCLHKLEDEDDGEIYYTDVACKLLDITTCQCNDYPNRLQQVPGCLQLTPDADDVFEWLPSSCAYRLLREGKPLPSWHHLMSGKADSIHKARRSIRRRSVSEQVVDPDEMEMHIIGWID</sequence>
<name>A0A839IP83_9GAMM</name>
<dbReference type="RefSeq" id="WP_182808842.1">
    <property type="nucleotide sequence ID" value="NZ_JACJFM010000011.1"/>
</dbReference>
<dbReference type="HAMAP" id="MF_00676">
    <property type="entry name" value="UPF0260"/>
    <property type="match status" value="1"/>
</dbReference>
<organism evidence="2 3">
    <name type="scientific">Oceanospirillum sediminis</name>
    <dbReference type="NCBI Taxonomy" id="2760088"/>
    <lineage>
        <taxon>Bacteria</taxon>
        <taxon>Pseudomonadati</taxon>
        <taxon>Pseudomonadota</taxon>
        <taxon>Gammaproteobacteria</taxon>
        <taxon>Oceanospirillales</taxon>
        <taxon>Oceanospirillaceae</taxon>
        <taxon>Oceanospirillum</taxon>
    </lineage>
</organism>
<comment type="similarity">
    <text evidence="1">Belongs to the UPF0260 family.</text>
</comment>
<dbReference type="Pfam" id="PF03692">
    <property type="entry name" value="CxxCxxCC"/>
    <property type="match status" value="1"/>
</dbReference>
<dbReference type="PANTHER" id="PTHR37421">
    <property type="entry name" value="UPF0260 PROTEIN YCGN"/>
    <property type="match status" value="1"/>
</dbReference>
<dbReference type="InterPro" id="IPR005358">
    <property type="entry name" value="Puta_zinc/iron-chelating_dom"/>
</dbReference>
<dbReference type="NCBIfam" id="NF003507">
    <property type="entry name" value="PRK05170.2-5"/>
    <property type="match status" value="1"/>
</dbReference>
<dbReference type="EMBL" id="JACJFM010000011">
    <property type="protein sequence ID" value="MBB1487065.1"/>
    <property type="molecule type" value="Genomic_DNA"/>
</dbReference>
<evidence type="ECO:0000313" key="3">
    <source>
        <dbReference type="Proteomes" id="UP000565262"/>
    </source>
</evidence>
<protein>
    <recommendedName>
        <fullName evidence="1">UPF0260 protein H4O21_10620</fullName>
    </recommendedName>
</protein>
<comment type="caution">
    <text evidence="2">The sequence shown here is derived from an EMBL/GenBank/DDBJ whole genome shotgun (WGS) entry which is preliminary data.</text>
</comment>
<dbReference type="AlphaFoldDB" id="A0A839IP83"/>
<dbReference type="Proteomes" id="UP000565262">
    <property type="component" value="Unassembled WGS sequence"/>
</dbReference>
<dbReference type="InterPro" id="IPR008228">
    <property type="entry name" value="UCP006173"/>
</dbReference>
<evidence type="ECO:0000313" key="2">
    <source>
        <dbReference type="EMBL" id="MBB1487065.1"/>
    </source>
</evidence>
<keyword evidence="3" id="KW-1185">Reference proteome</keyword>
<proteinExistence type="inferred from homology"/>
<reference evidence="2 3" key="1">
    <citation type="submission" date="2020-08" db="EMBL/GenBank/DDBJ databases">
        <title>Oceanospirillum sp. nov. isolated from marine sediment.</title>
        <authorList>
            <person name="Ji X."/>
        </authorList>
    </citation>
    <scope>NUCLEOTIDE SEQUENCE [LARGE SCALE GENOMIC DNA]</scope>
    <source>
        <strain evidence="2 3">D5</strain>
    </source>
</reference>